<reference evidence="13" key="1">
    <citation type="submission" date="2022-10" db="EMBL/GenBank/DDBJ databases">
        <authorList>
            <person name="Chen Y."/>
            <person name="Dougan E. K."/>
            <person name="Chan C."/>
            <person name="Rhodes N."/>
            <person name="Thang M."/>
        </authorList>
    </citation>
    <scope>NUCLEOTIDE SEQUENCE</scope>
</reference>
<keyword evidence="5" id="KW-0028">Amino-acid biosynthesis</keyword>
<evidence type="ECO:0000256" key="10">
    <source>
        <dbReference type="ARBA" id="ARBA00032193"/>
    </source>
</evidence>
<evidence type="ECO:0000256" key="5">
    <source>
        <dbReference type="ARBA" id="ARBA00022605"/>
    </source>
</evidence>
<dbReference type="OrthoDB" id="4699125at2759"/>
<dbReference type="GO" id="GO:0009073">
    <property type="term" value="P:aromatic amino acid family biosynthetic process"/>
    <property type="evidence" value="ECO:0007669"/>
    <property type="project" value="UniProtKB-KW"/>
</dbReference>
<comment type="function">
    <text evidence="1">Stereospecific condensation of phosphoenolpyruvate (PEP) and D-erythrose-4-phosphate (E4P) giving rise to 3-deoxy-D-arabino-heptulosonate-7-phosphate (DAHP).</text>
</comment>
<dbReference type="GO" id="GO:0008652">
    <property type="term" value="P:amino acid biosynthetic process"/>
    <property type="evidence" value="ECO:0007669"/>
    <property type="project" value="UniProtKB-KW"/>
</dbReference>
<evidence type="ECO:0000313" key="14">
    <source>
        <dbReference type="EMBL" id="CAL4779671.1"/>
    </source>
</evidence>
<evidence type="ECO:0000256" key="3">
    <source>
        <dbReference type="ARBA" id="ARBA00007985"/>
    </source>
</evidence>
<keyword evidence="6" id="KW-0808">Transferase</keyword>
<comment type="caution">
    <text evidence="13">The sequence shown here is derived from an EMBL/GenBank/DDBJ whole genome shotgun (WGS) entry which is preliminary data.</text>
</comment>
<evidence type="ECO:0000256" key="9">
    <source>
        <dbReference type="ARBA" id="ARBA00031349"/>
    </source>
</evidence>
<dbReference type="Gene3D" id="3.20.20.70">
    <property type="entry name" value="Aldolase class I"/>
    <property type="match status" value="1"/>
</dbReference>
<evidence type="ECO:0000256" key="8">
    <source>
        <dbReference type="ARBA" id="ARBA00031111"/>
    </source>
</evidence>
<reference evidence="14 15" key="2">
    <citation type="submission" date="2024-05" db="EMBL/GenBank/DDBJ databases">
        <authorList>
            <person name="Chen Y."/>
            <person name="Shah S."/>
            <person name="Dougan E. K."/>
            <person name="Thang M."/>
            <person name="Chan C."/>
        </authorList>
    </citation>
    <scope>NUCLEOTIDE SEQUENCE [LARGE SCALE GENOMIC DNA]</scope>
</reference>
<gene>
    <name evidence="13" type="ORF">C1SCF055_LOCUS19196</name>
</gene>
<comment type="similarity">
    <text evidence="3">Belongs to the class-I DAHP synthase family.</text>
</comment>
<dbReference type="GO" id="GO:0003849">
    <property type="term" value="F:3-deoxy-7-phosphoheptulonate synthase activity"/>
    <property type="evidence" value="ECO:0007669"/>
    <property type="project" value="UniProtKB-EC"/>
</dbReference>
<proteinExistence type="inferred from homology"/>
<dbReference type="NCBIfam" id="TIGR00034">
    <property type="entry name" value="aroFGH"/>
    <property type="match status" value="1"/>
</dbReference>
<evidence type="ECO:0000256" key="1">
    <source>
        <dbReference type="ARBA" id="ARBA00003726"/>
    </source>
</evidence>
<name>A0A9P1FWM5_9DINO</name>
<dbReference type="EMBL" id="CAMXCT020001702">
    <property type="protein sequence ID" value="CAL1145734.1"/>
    <property type="molecule type" value="Genomic_DNA"/>
</dbReference>
<evidence type="ECO:0000256" key="11">
    <source>
        <dbReference type="ARBA" id="ARBA00047508"/>
    </source>
</evidence>
<comment type="catalytic activity">
    <reaction evidence="11">
        <text>D-erythrose 4-phosphate + phosphoenolpyruvate + H2O = 7-phospho-2-dehydro-3-deoxy-D-arabino-heptonate + phosphate</text>
        <dbReference type="Rhea" id="RHEA:14717"/>
        <dbReference type="ChEBI" id="CHEBI:15377"/>
        <dbReference type="ChEBI" id="CHEBI:16897"/>
        <dbReference type="ChEBI" id="CHEBI:43474"/>
        <dbReference type="ChEBI" id="CHEBI:58394"/>
        <dbReference type="ChEBI" id="CHEBI:58702"/>
        <dbReference type="EC" id="2.5.1.54"/>
    </reaction>
</comment>
<dbReference type="EMBL" id="CAMXCT010001702">
    <property type="protein sequence ID" value="CAI3992359.1"/>
    <property type="molecule type" value="Genomic_DNA"/>
</dbReference>
<dbReference type="InterPro" id="IPR013785">
    <property type="entry name" value="Aldolase_TIM"/>
</dbReference>
<dbReference type="PIRSF" id="PIRSF001361">
    <property type="entry name" value="DAHP_synthase"/>
    <property type="match status" value="1"/>
</dbReference>
<dbReference type="EMBL" id="CAMXCT030001702">
    <property type="protein sequence ID" value="CAL4779671.1"/>
    <property type="molecule type" value="Genomic_DNA"/>
</dbReference>
<dbReference type="InterPro" id="IPR006219">
    <property type="entry name" value="DAHP_synth_1"/>
</dbReference>
<accession>A0A9P1FWM5</accession>
<protein>
    <recommendedName>
        <fullName evidence="4">3-deoxy-7-phosphoheptulonate synthase</fullName>
        <ecNumber evidence="4">2.5.1.54</ecNumber>
    </recommendedName>
    <alternativeName>
        <fullName evidence="10">3-deoxy-D-arabino-heptulosonate 7-phosphate synthase</fullName>
    </alternativeName>
    <alternativeName>
        <fullName evidence="9">DAHP synthase</fullName>
    </alternativeName>
    <alternativeName>
        <fullName evidence="8">Phospho-2-keto-3-deoxyheptonate aldolase</fullName>
    </alternativeName>
</protein>
<dbReference type="Pfam" id="PF00793">
    <property type="entry name" value="DAHP_synth_1"/>
    <property type="match status" value="1"/>
</dbReference>
<evidence type="ECO:0000313" key="13">
    <source>
        <dbReference type="EMBL" id="CAI3992359.1"/>
    </source>
</evidence>
<keyword evidence="7" id="KW-0057">Aromatic amino acid biosynthesis</keyword>
<sequence>MSRPFTGAPVPIVPVIVPISSRHRPRVAERLRSPVELQRSFPLPFPLKLFVNTSRAEAAAILHGQDDRLLVIVGPCSIHDPKAARDYAHRLQVLREEMKDDLLIFMRTYLEKPRTAVGWRGLISDPTLSGAEDVPRGLALGRRVLLDVLAAGLPTAVEFLDPLVATYIEDVVSYGSIGARTVESPVHRQLAAAMKMPMGFKNGRSGDLQSAVNAAVAASLPQKRLSTDARGHVQLEKAPGNPDVHIILRGSESGPNYGEAFVAESKERLAKAGFRGSQILIDCSHGNSGKKFEGEVVACGSVAQQVAAGNTAIGGVLIESFLVAGNQKLEPGVTKVEDLKYGCSAWGPGDRMADGILEMS</sequence>
<dbReference type="AlphaFoldDB" id="A0A9P1FWM5"/>
<evidence type="ECO:0000259" key="12">
    <source>
        <dbReference type="Pfam" id="PF00793"/>
    </source>
</evidence>
<comment type="pathway">
    <text evidence="2">Metabolic intermediate biosynthesis; chorismate biosynthesis; chorismate from D-erythrose 4-phosphate and phosphoenolpyruvate: step 1/7.</text>
</comment>
<evidence type="ECO:0000313" key="15">
    <source>
        <dbReference type="Proteomes" id="UP001152797"/>
    </source>
</evidence>
<evidence type="ECO:0000256" key="6">
    <source>
        <dbReference type="ARBA" id="ARBA00022679"/>
    </source>
</evidence>
<dbReference type="NCBIfam" id="NF009395">
    <property type="entry name" value="PRK12755.1"/>
    <property type="match status" value="1"/>
</dbReference>
<dbReference type="InterPro" id="IPR006218">
    <property type="entry name" value="DAHP1/KDSA"/>
</dbReference>
<feature type="domain" description="DAHP synthetase I/KDSA" evidence="12">
    <location>
        <begin position="59"/>
        <end position="344"/>
    </location>
</feature>
<dbReference type="PANTHER" id="PTHR21225">
    <property type="entry name" value="PHOSPHO-2-DEHYDRO-3-DEOXYHEPTONATE ALDOLASE DAHP SYNTHETASE"/>
    <property type="match status" value="1"/>
</dbReference>
<keyword evidence="15" id="KW-1185">Reference proteome</keyword>
<organism evidence="13">
    <name type="scientific">Cladocopium goreaui</name>
    <dbReference type="NCBI Taxonomy" id="2562237"/>
    <lineage>
        <taxon>Eukaryota</taxon>
        <taxon>Sar</taxon>
        <taxon>Alveolata</taxon>
        <taxon>Dinophyceae</taxon>
        <taxon>Suessiales</taxon>
        <taxon>Symbiodiniaceae</taxon>
        <taxon>Cladocopium</taxon>
    </lineage>
</organism>
<evidence type="ECO:0000256" key="7">
    <source>
        <dbReference type="ARBA" id="ARBA00023141"/>
    </source>
</evidence>
<dbReference type="SUPFAM" id="SSF51569">
    <property type="entry name" value="Aldolase"/>
    <property type="match status" value="1"/>
</dbReference>
<evidence type="ECO:0000256" key="4">
    <source>
        <dbReference type="ARBA" id="ARBA00012694"/>
    </source>
</evidence>
<dbReference type="GO" id="GO:0005737">
    <property type="term" value="C:cytoplasm"/>
    <property type="evidence" value="ECO:0007669"/>
    <property type="project" value="TreeGrafter"/>
</dbReference>
<dbReference type="PANTHER" id="PTHR21225:SF12">
    <property type="entry name" value="PHOSPHO-2-DEHYDRO-3-DEOXYHEPTONATE ALDOLASE, TYROSINE-INHIBITED"/>
    <property type="match status" value="1"/>
</dbReference>
<dbReference type="EC" id="2.5.1.54" evidence="4"/>
<evidence type="ECO:0000256" key="2">
    <source>
        <dbReference type="ARBA" id="ARBA00004688"/>
    </source>
</evidence>
<dbReference type="Proteomes" id="UP001152797">
    <property type="component" value="Unassembled WGS sequence"/>
</dbReference>